<organism evidence="1">
    <name type="scientific">Arundo donax</name>
    <name type="common">Giant reed</name>
    <name type="synonym">Donax arundinaceus</name>
    <dbReference type="NCBI Taxonomy" id="35708"/>
    <lineage>
        <taxon>Eukaryota</taxon>
        <taxon>Viridiplantae</taxon>
        <taxon>Streptophyta</taxon>
        <taxon>Embryophyta</taxon>
        <taxon>Tracheophyta</taxon>
        <taxon>Spermatophyta</taxon>
        <taxon>Magnoliopsida</taxon>
        <taxon>Liliopsida</taxon>
        <taxon>Poales</taxon>
        <taxon>Poaceae</taxon>
        <taxon>PACMAD clade</taxon>
        <taxon>Arundinoideae</taxon>
        <taxon>Arundineae</taxon>
        <taxon>Arundo</taxon>
    </lineage>
</organism>
<reference evidence="1" key="2">
    <citation type="journal article" date="2015" name="Data Brief">
        <title>Shoot transcriptome of the giant reed, Arundo donax.</title>
        <authorList>
            <person name="Barrero R.A."/>
            <person name="Guerrero F.D."/>
            <person name="Moolhuijzen P."/>
            <person name="Goolsby J.A."/>
            <person name="Tidwell J."/>
            <person name="Bellgard S.E."/>
            <person name="Bellgard M.I."/>
        </authorList>
    </citation>
    <scope>NUCLEOTIDE SEQUENCE</scope>
    <source>
        <tissue evidence="1">Shoot tissue taken approximately 20 cm above the soil surface</tissue>
    </source>
</reference>
<reference evidence="1" key="1">
    <citation type="submission" date="2014-09" db="EMBL/GenBank/DDBJ databases">
        <authorList>
            <person name="Magalhaes I.L.F."/>
            <person name="Oliveira U."/>
            <person name="Santos F.R."/>
            <person name="Vidigal T.H.D.A."/>
            <person name="Brescovit A.D."/>
            <person name="Santos A.J."/>
        </authorList>
    </citation>
    <scope>NUCLEOTIDE SEQUENCE</scope>
    <source>
        <tissue evidence="1">Shoot tissue taken approximately 20 cm above the soil surface</tissue>
    </source>
</reference>
<evidence type="ECO:0000313" key="1">
    <source>
        <dbReference type="EMBL" id="JAE32329.1"/>
    </source>
</evidence>
<dbReference type="EMBL" id="GBRH01165567">
    <property type="protein sequence ID" value="JAE32329.1"/>
    <property type="molecule type" value="Transcribed_RNA"/>
</dbReference>
<dbReference type="AlphaFoldDB" id="A0A0A9H941"/>
<sequence>MLTIQQTKPLVQELTFTKVLLQRHGYVGTFCRRLDLDNNQNEDNEVKIGKLMSIWKPRDLLEAIKSLLSRRLRFIDFDIEIF</sequence>
<proteinExistence type="predicted"/>
<protein>
    <submittedName>
        <fullName evidence="1">Uncharacterized protein</fullName>
    </submittedName>
</protein>
<name>A0A0A9H941_ARUDO</name>
<accession>A0A0A9H941</accession>